<dbReference type="NCBIfam" id="NF002806">
    <property type="entry name" value="PRK02948.1"/>
    <property type="match status" value="1"/>
</dbReference>
<dbReference type="Gene3D" id="1.10.260.50">
    <property type="match status" value="1"/>
</dbReference>
<gene>
    <name evidence="4" type="ORF">JOC48_002545</name>
</gene>
<dbReference type="EMBL" id="JAFBDR010000013">
    <property type="protein sequence ID" value="MBM7572044.1"/>
    <property type="molecule type" value="Genomic_DNA"/>
</dbReference>
<keyword evidence="2" id="KW-0663">Pyridoxal phosphate</keyword>
<dbReference type="Gene3D" id="3.40.640.10">
    <property type="entry name" value="Type I PLP-dependent aspartate aminotransferase-like (Major domain)"/>
    <property type="match status" value="1"/>
</dbReference>
<dbReference type="PIRSF" id="PIRSF005572">
    <property type="entry name" value="NifS"/>
    <property type="match status" value="1"/>
</dbReference>
<dbReference type="PANTHER" id="PTHR11601">
    <property type="entry name" value="CYSTEINE DESULFURYLASE FAMILY MEMBER"/>
    <property type="match status" value="1"/>
</dbReference>
<name>A0ABS2N1P2_9BACI</name>
<dbReference type="GO" id="GO:0031071">
    <property type="term" value="F:cysteine desulfurase activity"/>
    <property type="evidence" value="ECO:0007669"/>
    <property type="project" value="UniProtKB-EC"/>
</dbReference>
<dbReference type="Pfam" id="PF00266">
    <property type="entry name" value="Aminotran_5"/>
    <property type="match status" value="1"/>
</dbReference>
<dbReference type="SUPFAM" id="SSF53383">
    <property type="entry name" value="PLP-dependent transferases"/>
    <property type="match status" value="1"/>
</dbReference>
<sequence length="378" mass="41968">MIYLDYAATTPMNEHALQVYTEVSQRFFGNSNSLHDAGTTSKALLEQCKEELAKLIHGQSRGIFFTSGGSESNVLAVKSLLHAANAKGNHIITTRMEHSSLINYFDYLKTDCGYEITYLPVDQTGVVNIHQLNESICDETVLVSIQHANSEIGAVQPLEEIGQLLHNKGILFHSDCVQTFCKLPIQVESFYLDSVSISSHKIYGPKGVGAIYLHPSLNLSKYISNIRPGTMDVPGIAAFVSASQQETHNMEQEQQRLSRIRQQFVDQIKKRRLNVEIIQCNQQLPNIIGLFVNNMQGDYSMLEFNRNGIAVSTGSACTVGQQEPSKTLLAIGKSPERAKQFIRLSLGKQTTSEQMDRVVNVCESIIQSNQKKGLTTNV</sequence>
<dbReference type="Gene3D" id="3.90.1150.10">
    <property type="entry name" value="Aspartate Aminotransferase, domain 1"/>
    <property type="match status" value="1"/>
</dbReference>
<protein>
    <submittedName>
        <fullName evidence="4">Cysteine desulfurase</fullName>
        <ecNumber evidence="4">2.8.1.7</ecNumber>
    </submittedName>
</protein>
<comment type="caution">
    <text evidence="4">The sequence shown here is derived from an EMBL/GenBank/DDBJ whole genome shotgun (WGS) entry which is preliminary data.</text>
</comment>
<dbReference type="EC" id="2.8.1.7" evidence="4"/>
<proteinExistence type="predicted"/>
<dbReference type="InterPro" id="IPR015422">
    <property type="entry name" value="PyrdxlP-dep_Trfase_small"/>
</dbReference>
<accession>A0ABS2N1P2</accession>
<dbReference type="InterPro" id="IPR015424">
    <property type="entry name" value="PyrdxlP-dep_Trfase"/>
</dbReference>
<comment type="cofactor">
    <cofactor evidence="1">
        <name>pyridoxal 5'-phosphate</name>
        <dbReference type="ChEBI" id="CHEBI:597326"/>
    </cofactor>
</comment>
<evidence type="ECO:0000313" key="4">
    <source>
        <dbReference type="EMBL" id="MBM7572044.1"/>
    </source>
</evidence>
<dbReference type="RefSeq" id="WP_204500162.1">
    <property type="nucleotide sequence ID" value="NZ_JAFBDR010000013.1"/>
</dbReference>
<organism evidence="4 5">
    <name type="scientific">Aquibacillus albus</name>
    <dbReference type="NCBI Taxonomy" id="1168171"/>
    <lineage>
        <taxon>Bacteria</taxon>
        <taxon>Bacillati</taxon>
        <taxon>Bacillota</taxon>
        <taxon>Bacilli</taxon>
        <taxon>Bacillales</taxon>
        <taxon>Bacillaceae</taxon>
        <taxon>Aquibacillus</taxon>
    </lineage>
</organism>
<keyword evidence="4" id="KW-0808">Transferase</keyword>
<evidence type="ECO:0000256" key="1">
    <source>
        <dbReference type="ARBA" id="ARBA00001933"/>
    </source>
</evidence>
<evidence type="ECO:0000256" key="2">
    <source>
        <dbReference type="ARBA" id="ARBA00022898"/>
    </source>
</evidence>
<keyword evidence="5" id="KW-1185">Reference proteome</keyword>
<dbReference type="InterPro" id="IPR000192">
    <property type="entry name" value="Aminotrans_V_dom"/>
</dbReference>
<feature type="domain" description="Aminotransferase class V" evidence="3">
    <location>
        <begin position="2"/>
        <end position="358"/>
    </location>
</feature>
<dbReference type="InterPro" id="IPR016454">
    <property type="entry name" value="Cysteine_dSase"/>
</dbReference>
<evidence type="ECO:0000259" key="3">
    <source>
        <dbReference type="Pfam" id="PF00266"/>
    </source>
</evidence>
<evidence type="ECO:0000313" key="5">
    <source>
        <dbReference type="Proteomes" id="UP001296943"/>
    </source>
</evidence>
<dbReference type="Proteomes" id="UP001296943">
    <property type="component" value="Unassembled WGS sequence"/>
</dbReference>
<dbReference type="PANTHER" id="PTHR11601:SF36">
    <property type="entry name" value="CYSTEINE DESULFURASE NIFS-RELATED"/>
    <property type="match status" value="1"/>
</dbReference>
<dbReference type="InterPro" id="IPR015421">
    <property type="entry name" value="PyrdxlP-dep_Trfase_major"/>
</dbReference>
<reference evidence="4 5" key="1">
    <citation type="submission" date="2021-01" db="EMBL/GenBank/DDBJ databases">
        <title>Genomic Encyclopedia of Type Strains, Phase IV (KMG-IV): sequencing the most valuable type-strain genomes for metagenomic binning, comparative biology and taxonomic classification.</title>
        <authorList>
            <person name="Goeker M."/>
        </authorList>
    </citation>
    <scope>NUCLEOTIDE SEQUENCE [LARGE SCALE GENOMIC DNA]</scope>
    <source>
        <strain evidence="4 5">DSM 23711</strain>
    </source>
</reference>